<dbReference type="GO" id="GO:0016558">
    <property type="term" value="P:protein import into peroxisome matrix"/>
    <property type="evidence" value="ECO:0007669"/>
    <property type="project" value="TreeGrafter"/>
</dbReference>
<evidence type="ECO:0000313" key="4">
    <source>
        <dbReference type="EMBL" id="KAF9482588.1"/>
    </source>
</evidence>
<dbReference type="AlphaFoldDB" id="A0A9P6D4F4"/>
<dbReference type="PROSITE" id="PS50076">
    <property type="entry name" value="DNAJ_2"/>
    <property type="match status" value="1"/>
</dbReference>
<dbReference type="InterPro" id="IPR052814">
    <property type="entry name" value="Peroxisomal_DnaJ"/>
</dbReference>
<feature type="compositionally biased region" description="Low complexity" evidence="2">
    <location>
        <begin position="180"/>
        <end position="196"/>
    </location>
</feature>
<dbReference type="GO" id="GO:0005829">
    <property type="term" value="C:cytosol"/>
    <property type="evidence" value="ECO:0007669"/>
    <property type="project" value="TreeGrafter"/>
</dbReference>
<protein>
    <submittedName>
        <fullName evidence="4">DnaJ-domain-containing protein</fullName>
    </submittedName>
</protein>
<feature type="compositionally biased region" description="Basic and acidic residues" evidence="2">
    <location>
        <begin position="228"/>
        <end position="257"/>
    </location>
</feature>
<evidence type="ECO:0000256" key="1">
    <source>
        <dbReference type="SAM" id="Coils"/>
    </source>
</evidence>
<feature type="domain" description="J" evidence="3">
    <location>
        <begin position="7"/>
        <end position="71"/>
    </location>
</feature>
<dbReference type="PANTHER" id="PTHR45006:SF1">
    <property type="entry name" value="DNAJ-LIKE PROTEIN 1"/>
    <property type="match status" value="1"/>
</dbReference>
<organism evidence="4 5">
    <name type="scientific">Pholiota conissans</name>
    <dbReference type="NCBI Taxonomy" id="109636"/>
    <lineage>
        <taxon>Eukaryota</taxon>
        <taxon>Fungi</taxon>
        <taxon>Dikarya</taxon>
        <taxon>Basidiomycota</taxon>
        <taxon>Agaricomycotina</taxon>
        <taxon>Agaricomycetes</taxon>
        <taxon>Agaricomycetidae</taxon>
        <taxon>Agaricales</taxon>
        <taxon>Agaricineae</taxon>
        <taxon>Strophariaceae</taxon>
        <taxon>Pholiota</taxon>
    </lineage>
</organism>
<sequence>MAPVETEYYDLLGVPVDADDTVLKKAYRKQAMKYHPDKNPSADAEEKFKDISKAYQVLSDPNLRAVYDKNGAKMVDKEGPVNMEDAAGFFANVFGGERFVDYIGEISIMKDMTSVATTMMTDEEKAEIEKQMNAGGPSTSTVQDGSAGVPTSAPAHAPPAAASVPATTPAEPRPTDGVSAATPAPAIVTPTTAPGTNSTAGGSHLVPHTGGTSPGSGPSVSVTSNAASEREAREAEKREAAKRKAEQREKLREHEKARRKALEARVAMLTTKMIERIRPFVEAKDPGGKDDPETLAFEAKMRREVEDLKLESFGVELLHTIGGVYIMKASSFMKSRKFLGIPGFFSRLKEKGSLAKDVWGVIGSALSVRDMMLEMEKAQAKGEIAEEQLRALEMDVTGKIMLASWRGARLEVIQVLREVVENVLKDPSVSETVLINRAKALLLTGAIFKAAVPDESDEERRELERMVHEAAQPKSKKTATNAAKAKREEMLKAAALAAEKEKEKAAANGTKA</sequence>
<keyword evidence="5" id="KW-1185">Reference proteome</keyword>
<dbReference type="Gene3D" id="1.10.287.110">
    <property type="entry name" value="DnaJ domain"/>
    <property type="match status" value="1"/>
</dbReference>
<evidence type="ECO:0000259" key="3">
    <source>
        <dbReference type="PROSITE" id="PS50076"/>
    </source>
</evidence>
<keyword evidence="1" id="KW-0175">Coiled coil</keyword>
<feature type="compositionally biased region" description="Basic and acidic residues" evidence="2">
    <location>
        <begin position="459"/>
        <end position="468"/>
    </location>
</feature>
<proteinExistence type="predicted"/>
<feature type="coiled-coil region" evidence="1">
    <location>
        <begin position="368"/>
        <end position="395"/>
    </location>
</feature>
<dbReference type="Proteomes" id="UP000807469">
    <property type="component" value="Unassembled WGS sequence"/>
</dbReference>
<reference evidence="4" key="1">
    <citation type="submission" date="2020-11" db="EMBL/GenBank/DDBJ databases">
        <authorList>
            <consortium name="DOE Joint Genome Institute"/>
            <person name="Ahrendt S."/>
            <person name="Riley R."/>
            <person name="Andreopoulos W."/>
            <person name="Labutti K."/>
            <person name="Pangilinan J."/>
            <person name="Ruiz-Duenas F.J."/>
            <person name="Barrasa J.M."/>
            <person name="Sanchez-Garcia M."/>
            <person name="Camarero S."/>
            <person name="Miyauchi S."/>
            <person name="Serrano A."/>
            <person name="Linde D."/>
            <person name="Babiker R."/>
            <person name="Drula E."/>
            <person name="Ayuso-Fernandez I."/>
            <person name="Pacheco R."/>
            <person name="Padilla G."/>
            <person name="Ferreira P."/>
            <person name="Barriuso J."/>
            <person name="Kellner H."/>
            <person name="Castanera R."/>
            <person name="Alfaro M."/>
            <person name="Ramirez L."/>
            <person name="Pisabarro A.G."/>
            <person name="Kuo A."/>
            <person name="Tritt A."/>
            <person name="Lipzen A."/>
            <person name="He G."/>
            <person name="Yan M."/>
            <person name="Ng V."/>
            <person name="Cullen D."/>
            <person name="Martin F."/>
            <person name="Rosso M.-N."/>
            <person name="Henrissat B."/>
            <person name="Hibbett D."/>
            <person name="Martinez A.T."/>
            <person name="Grigoriev I.V."/>
        </authorList>
    </citation>
    <scope>NUCLEOTIDE SEQUENCE</scope>
    <source>
        <strain evidence="4">CIRM-BRFM 674</strain>
    </source>
</reference>
<dbReference type="PROSITE" id="PS00636">
    <property type="entry name" value="DNAJ_1"/>
    <property type="match status" value="1"/>
</dbReference>
<dbReference type="PANTHER" id="PTHR45006">
    <property type="entry name" value="DNAJ-LIKE PROTEIN 1"/>
    <property type="match status" value="1"/>
</dbReference>
<dbReference type="InterPro" id="IPR018253">
    <property type="entry name" value="DnaJ_domain_CS"/>
</dbReference>
<dbReference type="OrthoDB" id="552049at2759"/>
<dbReference type="CDD" id="cd06257">
    <property type="entry name" value="DnaJ"/>
    <property type="match status" value="1"/>
</dbReference>
<evidence type="ECO:0000256" key="2">
    <source>
        <dbReference type="SAM" id="MobiDB-lite"/>
    </source>
</evidence>
<evidence type="ECO:0000313" key="5">
    <source>
        <dbReference type="Proteomes" id="UP000807469"/>
    </source>
</evidence>
<dbReference type="SUPFAM" id="SSF46565">
    <property type="entry name" value="Chaperone J-domain"/>
    <property type="match status" value="1"/>
</dbReference>
<dbReference type="Pfam" id="PF00226">
    <property type="entry name" value="DnaJ"/>
    <property type="match status" value="1"/>
</dbReference>
<comment type="caution">
    <text evidence="4">The sequence shown here is derived from an EMBL/GenBank/DDBJ whole genome shotgun (WGS) entry which is preliminary data.</text>
</comment>
<gene>
    <name evidence="4" type="ORF">BDN70DRAFT_874955</name>
</gene>
<accession>A0A9P6D4F4</accession>
<dbReference type="SMART" id="SM00271">
    <property type="entry name" value="DnaJ"/>
    <property type="match status" value="1"/>
</dbReference>
<dbReference type="Pfam" id="PF14308">
    <property type="entry name" value="DnaJ-X"/>
    <property type="match status" value="1"/>
</dbReference>
<feature type="region of interest" description="Disordered" evidence="2">
    <location>
        <begin position="459"/>
        <end position="485"/>
    </location>
</feature>
<dbReference type="EMBL" id="MU155164">
    <property type="protein sequence ID" value="KAF9482588.1"/>
    <property type="molecule type" value="Genomic_DNA"/>
</dbReference>
<dbReference type="InterPro" id="IPR036869">
    <property type="entry name" value="J_dom_sf"/>
</dbReference>
<feature type="compositionally biased region" description="Low complexity" evidence="2">
    <location>
        <begin position="149"/>
        <end position="170"/>
    </location>
</feature>
<dbReference type="InterPro" id="IPR001623">
    <property type="entry name" value="DnaJ_domain"/>
</dbReference>
<dbReference type="PRINTS" id="PR00625">
    <property type="entry name" value="JDOMAIN"/>
</dbReference>
<dbReference type="InterPro" id="IPR026894">
    <property type="entry name" value="DnaJ_X"/>
</dbReference>
<feature type="compositionally biased region" description="Low complexity" evidence="2">
    <location>
        <begin position="206"/>
        <end position="227"/>
    </location>
</feature>
<name>A0A9P6D4F4_9AGAR</name>
<feature type="region of interest" description="Disordered" evidence="2">
    <location>
        <begin position="127"/>
        <end position="257"/>
    </location>
</feature>